<dbReference type="Proteomes" id="UP000248916">
    <property type="component" value="Unassembled WGS sequence"/>
</dbReference>
<name>A0A2W7MY00_9RHOB</name>
<keyword evidence="3" id="KW-0732">Signal</keyword>
<keyword evidence="5" id="KW-1185">Reference proteome</keyword>
<evidence type="ECO:0000313" key="5">
    <source>
        <dbReference type="Proteomes" id="UP000248916"/>
    </source>
</evidence>
<feature type="region of interest" description="Disordered" evidence="2">
    <location>
        <begin position="35"/>
        <end position="85"/>
    </location>
</feature>
<feature type="coiled-coil region" evidence="1">
    <location>
        <begin position="153"/>
        <end position="180"/>
    </location>
</feature>
<feature type="chain" id="PRO_5016045728" description="YfdX protein" evidence="3">
    <location>
        <begin position="40"/>
        <end position="321"/>
    </location>
</feature>
<organism evidence="4 5">
    <name type="scientific">Palleronia aestuarii</name>
    <dbReference type="NCBI Taxonomy" id="568105"/>
    <lineage>
        <taxon>Bacteria</taxon>
        <taxon>Pseudomonadati</taxon>
        <taxon>Pseudomonadota</taxon>
        <taxon>Alphaproteobacteria</taxon>
        <taxon>Rhodobacterales</taxon>
        <taxon>Roseobacteraceae</taxon>
        <taxon>Palleronia</taxon>
    </lineage>
</organism>
<evidence type="ECO:0000256" key="1">
    <source>
        <dbReference type="SAM" id="Coils"/>
    </source>
</evidence>
<keyword evidence="1" id="KW-0175">Coiled coil</keyword>
<feature type="region of interest" description="Disordered" evidence="2">
    <location>
        <begin position="287"/>
        <end position="321"/>
    </location>
</feature>
<accession>A0A2W7MY00</accession>
<evidence type="ECO:0008006" key="6">
    <source>
        <dbReference type="Google" id="ProtNLM"/>
    </source>
</evidence>
<protein>
    <recommendedName>
        <fullName evidence="6">YfdX protein</fullName>
    </recommendedName>
</protein>
<dbReference type="EMBL" id="QKZL01000023">
    <property type="protein sequence ID" value="PZX12491.1"/>
    <property type="molecule type" value="Genomic_DNA"/>
</dbReference>
<evidence type="ECO:0000313" key="4">
    <source>
        <dbReference type="EMBL" id="PZX12491.1"/>
    </source>
</evidence>
<feature type="compositionally biased region" description="Low complexity" evidence="2">
    <location>
        <begin position="35"/>
        <end position="72"/>
    </location>
</feature>
<comment type="caution">
    <text evidence="4">The sequence shown here is derived from an EMBL/GenBank/DDBJ whole genome shotgun (WGS) entry which is preliminary data.</text>
</comment>
<gene>
    <name evidence="4" type="ORF">LX81_03595</name>
</gene>
<feature type="signal peptide" evidence="3">
    <location>
        <begin position="1"/>
        <end position="39"/>
    </location>
</feature>
<dbReference type="OrthoDB" id="65747at2"/>
<reference evidence="4 5" key="1">
    <citation type="submission" date="2018-06" db="EMBL/GenBank/DDBJ databases">
        <title>Genomic Encyclopedia of Archaeal and Bacterial Type Strains, Phase II (KMG-II): from individual species to whole genera.</title>
        <authorList>
            <person name="Goeker M."/>
        </authorList>
    </citation>
    <scope>NUCLEOTIDE SEQUENCE [LARGE SCALE GENOMIC DNA]</scope>
    <source>
        <strain evidence="4 5">DSM 22009</strain>
    </source>
</reference>
<dbReference type="AlphaFoldDB" id="A0A2W7MY00"/>
<evidence type="ECO:0000256" key="3">
    <source>
        <dbReference type="SAM" id="SignalP"/>
    </source>
</evidence>
<feature type="compositionally biased region" description="Acidic residues" evidence="2">
    <location>
        <begin position="301"/>
        <end position="321"/>
    </location>
</feature>
<evidence type="ECO:0000256" key="2">
    <source>
        <dbReference type="SAM" id="MobiDB-lite"/>
    </source>
</evidence>
<proteinExistence type="predicted"/>
<dbReference type="RefSeq" id="WP_146259470.1">
    <property type="nucleotide sequence ID" value="NZ_QKZL01000023.1"/>
</dbReference>
<sequence length="321" mass="33095">MAERNPNGPRLVTARRVSALTGLAALAAAGVISSSEAQAEGESAADESLILAQSEGEGEASASAEGDGAASVGGEGEAEGGASADPDTAFLSGLAFMEGHIRAGLALYEQGDLQAAKTHMGHPIEEKYDAVAERLAETGFDTLKEQISALAAATEAEAEYAEIEQQYAAMRETLEAVREGFSPAQQVAGLIDLTRVAGEEYTVAVEGGQLSNLHEYQDSWGFLRVVETEAREMANSEDALVAEVGRSLLEQVEATGAAFGDLQGEGAFEMDPSIIYGAAARMDLASSQLARAEGESAASGESEEEGEASAEGEGEGEGESH</sequence>